<dbReference type="GO" id="GO:0006423">
    <property type="term" value="P:cysteinyl-tRNA aminoacylation"/>
    <property type="evidence" value="ECO:0007669"/>
    <property type="project" value="TreeGrafter"/>
</dbReference>
<dbReference type="GO" id="GO:0046872">
    <property type="term" value="F:metal ion binding"/>
    <property type="evidence" value="ECO:0007669"/>
    <property type="project" value="UniProtKB-KW"/>
</dbReference>
<evidence type="ECO:0000259" key="7">
    <source>
        <dbReference type="Pfam" id="PF01406"/>
    </source>
</evidence>
<reference evidence="8 9" key="1">
    <citation type="submission" date="2020-02" db="EMBL/GenBank/DDBJ databases">
        <authorList>
            <person name="Ma Q."/>
            <person name="Huang Y."/>
            <person name="Song X."/>
            <person name="Pei D."/>
        </authorList>
    </citation>
    <scope>NUCLEOTIDE SEQUENCE [LARGE SCALE GENOMIC DNA]</scope>
    <source>
        <strain evidence="8">Sxm20200214</strain>
        <tissue evidence="8">Leaf</tissue>
    </source>
</reference>
<evidence type="ECO:0000256" key="5">
    <source>
        <dbReference type="ARBA" id="ARBA00022833"/>
    </source>
</evidence>
<evidence type="ECO:0000313" key="8">
    <source>
        <dbReference type="EMBL" id="KAG2328160.1"/>
    </source>
</evidence>
<dbReference type="Gene3D" id="1.20.120.1910">
    <property type="entry name" value="Cysteine-tRNA ligase, C-terminal anti-codon recognition domain"/>
    <property type="match status" value="1"/>
</dbReference>
<dbReference type="InterPro" id="IPR014729">
    <property type="entry name" value="Rossmann-like_a/b/a_fold"/>
</dbReference>
<comment type="caution">
    <text evidence="8">The sequence shown here is derived from an EMBL/GenBank/DDBJ whole genome shotgun (WGS) entry which is preliminary data.</text>
</comment>
<dbReference type="PANTHER" id="PTHR10890:SF26">
    <property type="entry name" value="CYSTEINE--TRNA LIGASE 1, CYTOPLASMIC-RELATED"/>
    <property type="match status" value="1"/>
</dbReference>
<name>A0A8X7WF90_BRACI</name>
<keyword evidence="9" id="KW-1185">Reference proteome</keyword>
<accession>A0A8X7WF90</accession>
<dbReference type="OrthoDB" id="438179at2759"/>
<dbReference type="Proteomes" id="UP000886595">
    <property type="component" value="Unassembled WGS sequence"/>
</dbReference>
<dbReference type="InterPro" id="IPR009080">
    <property type="entry name" value="tRNAsynth_Ia_anticodon-bd"/>
</dbReference>
<dbReference type="PANTHER" id="PTHR10890">
    <property type="entry name" value="CYSTEINYL-TRNA SYNTHETASE"/>
    <property type="match status" value="1"/>
</dbReference>
<evidence type="ECO:0000313" key="9">
    <source>
        <dbReference type="Proteomes" id="UP000886595"/>
    </source>
</evidence>
<dbReference type="GO" id="GO:0005524">
    <property type="term" value="F:ATP binding"/>
    <property type="evidence" value="ECO:0007669"/>
    <property type="project" value="UniProtKB-KW"/>
</dbReference>
<feature type="domain" description="tRNA synthetases class I catalytic" evidence="7">
    <location>
        <begin position="25"/>
        <end position="250"/>
    </location>
</feature>
<keyword evidence="6" id="KW-0067">ATP-binding</keyword>
<dbReference type="InterPro" id="IPR024909">
    <property type="entry name" value="Cys-tRNA/MSH_ligase"/>
</dbReference>
<sequence>MVFTTQHDVCLNNYVSDYFRVDILHLSNYVCGITAYALSHIGHARATVSFKVLHRRFRRLGYQVTYVANFIDVDNNIINCAKKNGENPLEFSSCFCEEYRADMCPRVSEHMDEIIKMIENIIKKVCGYIVEGDVFFCIDKYVEKSPDYGKLSEHTRAGKRVAVDSRKRNPADFALWKSPWGRGRPGWHIECSAMSARHLSPKFDIHGGRADLIFPHHENELAQTCAAYEDGGVKYWLHNRHVTTIDKEKIYSESKLDSSSEALYYVYQTLQDLDDALMPYREAFSQDSKQTTAEAKYIINKLKREFDSKMSDDLNTVHILTGAYDRAMKFINSSIGKLEKMQKRQRMSLVVSLFGIEREAREVLDELGLLPTLSCAEILKEMKQKALTRAGLSEEVVSQKMEERTMARKKKEFGKSDQIREELKVKGIELIDVGNETVWKPFLPSQANSSD</sequence>
<dbReference type="Pfam" id="PF01406">
    <property type="entry name" value="tRNA-synt_1e"/>
    <property type="match status" value="1"/>
</dbReference>
<dbReference type="AlphaFoldDB" id="A0A8X7WF90"/>
<organism evidence="8 9">
    <name type="scientific">Brassica carinata</name>
    <name type="common">Ethiopian mustard</name>
    <name type="synonym">Abyssinian cabbage</name>
    <dbReference type="NCBI Taxonomy" id="52824"/>
    <lineage>
        <taxon>Eukaryota</taxon>
        <taxon>Viridiplantae</taxon>
        <taxon>Streptophyta</taxon>
        <taxon>Embryophyta</taxon>
        <taxon>Tracheophyta</taxon>
        <taxon>Spermatophyta</taxon>
        <taxon>Magnoliopsida</taxon>
        <taxon>eudicotyledons</taxon>
        <taxon>Gunneridae</taxon>
        <taxon>Pentapetalae</taxon>
        <taxon>rosids</taxon>
        <taxon>malvids</taxon>
        <taxon>Brassicales</taxon>
        <taxon>Brassicaceae</taxon>
        <taxon>Brassiceae</taxon>
        <taxon>Brassica</taxon>
    </lineage>
</organism>
<keyword evidence="3" id="KW-0479">Metal-binding</keyword>
<dbReference type="GO" id="GO:0004817">
    <property type="term" value="F:cysteine-tRNA ligase activity"/>
    <property type="evidence" value="ECO:0007669"/>
    <property type="project" value="TreeGrafter"/>
</dbReference>
<evidence type="ECO:0000256" key="4">
    <source>
        <dbReference type="ARBA" id="ARBA00022741"/>
    </source>
</evidence>
<dbReference type="InterPro" id="IPR032678">
    <property type="entry name" value="tRNA-synt_1_cat_dom"/>
</dbReference>
<proteinExistence type="predicted"/>
<gene>
    <name evidence="8" type="ORF">Bca52824_010888</name>
</gene>
<dbReference type="GO" id="GO:0005737">
    <property type="term" value="C:cytoplasm"/>
    <property type="evidence" value="ECO:0007669"/>
    <property type="project" value="TreeGrafter"/>
</dbReference>
<dbReference type="EMBL" id="JAAMPC010000002">
    <property type="protein sequence ID" value="KAG2328160.1"/>
    <property type="molecule type" value="Genomic_DNA"/>
</dbReference>
<evidence type="ECO:0000256" key="3">
    <source>
        <dbReference type="ARBA" id="ARBA00022723"/>
    </source>
</evidence>
<dbReference type="SUPFAM" id="SSF52374">
    <property type="entry name" value="Nucleotidylyl transferase"/>
    <property type="match status" value="1"/>
</dbReference>
<dbReference type="SUPFAM" id="SSF47323">
    <property type="entry name" value="Anticodon-binding domain of a subclass of class I aminoacyl-tRNA synthetases"/>
    <property type="match status" value="1"/>
</dbReference>
<dbReference type="PRINTS" id="PR00983">
    <property type="entry name" value="TRNASYNTHCYS"/>
</dbReference>
<keyword evidence="5" id="KW-0862">Zinc</keyword>
<protein>
    <recommendedName>
        <fullName evidence="7">tRNA synthetases class I catalytic domain-containing protein</fullName>
    </recommendedName>
</protein>
<evidence type="ECO:0000256" key="2">
    <source>
        <dbReference type="ARBA" id="ARBA00022598"/>
    </source>
</evidence>
<keyword evidence="4" id="KW-0547">Nucleotide-binding</keyword>
<keyword evidence="2" id="KW-0436">Ligase</keyword>
<evidence type="ECO:0000256" key="1">
    <source>
        <dbReference type="ARBA" id="ARBA00001947"/>
    </source>
</evidence>
<comment type="cofactor">
    <cofactor evidence="1">
        <name>Zn(2+)</name>
        <dbReference type="ChEBI" id="CHEBI:29105"/>
    </cofactor>
</comment>
<dbReference type="Gene3D" id="3.40.50.620">
    <property type="entry name" value="HUPs"/>
    <property type="match status" value="1"/>
</dbReference>
<evidence type="ECO:0000256" key="6">
    <source>
        <dbReference type="ARBA" id="ARBA00022840"/>
    </source>
</evidence>